<organism evidence="2 3">
    <name type="scientific">Colocasia esculenta</name>
    <name type="common">Wild taro</name>
    <name type="synonym">Arum esculentum</name>
    <dbReference type="NCBI Taxonomy" id="4460"/>
    <lineage>
        <taxon>Eukaryota</taxon>
        <taxon>Viridiplantae</taxon>
        <taxon>Streptophyta</taxon>
        <taxon>Embryophyta</taxon>
        <taxon>Tracheophyta</taxon>
        <taxon>Spermatophyta</taxon>
        <taxon>Magnoliopsida</taxon>
        <taxon>Liliopsida</taxon>
        <taxon>Araceae</taxon>
        <taxon>Aroideae</taxon>
        <taxon>Colocasieae</taxon>
        <taxon>Colocasia</taxon>
    </lineage>
</organism>
<dbReference type="InterPro" id="IPR002156">
    <property type="entry name" value="RNaseH_domain"/>
</dbReference>
<dbReference type="InterPro" id="IPR044730">
    <property type="entry name" value="RNase_H-like_dom_plant"/>
</dbReference>
<sequence length="139" mass="15461">MRNIRRAELWAIYGVSSKVLKLVRWIPPLSNFSLNVDGTCKGNPGVCGGGGCIRDSHGNVHVAFSHFCGDGTSMIAEVRALYDGLKLAASIGFQLSTVYSDSQSLVKSIEEKKMISWQSYRWWREVLSLLSHQNTPFSH</sequence>
<feature type="non-terminal residue" evidence="2">
    <location>
        <position position="1"/>
    </location>
</feature>
<dbReference type="OrthoDB" id="597234at2759"/>
<dbReference type="InterPro" id="IPR053151">
    <property type="entry name" value="RNase_H-like"/>
</dbReference>
<dbReference type="InterPro" id="IPR012337">
    <property type="entry name" value="RNaseH-like_sf"/>
</dbReference>
<dbReference type="PANTHER" id="PTHR47723:SF19">
    <property type="entry name" value="POLYNUCLEOTIDYL TRANSFERASE, RIBONUCLEASE H-LIKE SUPERFAMILY PROTEIN"/>
    <property type="match status" value="1"/>
</dbReference>
<evidence type="ECO:0000313" key="3">
    <source>
        <dbReference type="Proteomes" id="UP000652761"/>
    </source>
</evidence>
<dbReference type="Gene3D" id="3.30.420.10">
    <property type="entry name" value="Ribonuclease H-like superfamily/Ribonuclease H"/>
    <property type="match status" value="1"/>
</dbReference>
<gene>
    <name evidence="2" type="ORF">Taro_056595</name>
</gene>
<dbReference type="InterPro" id="IPR036397">
    <property type="entry name" value="RNaseH_sf"/>
</dbReference>
<dbReference type="EMBL" id="NMUH01016716">
    <property type="protein sequence ID" value="MQM23530.1"/>
    <property type="molecule type" value="Genomic_DNA"/>
</dbReference>
<evidence type="ECO:0000313" key="2">
    <source>
        <dbReference type="EMBL" id="MQM23530.1"/>
    </source>
</evidence>
<name>A0A843XX60_COLES</name>
<accession>A0A843XX60</accession>
<dbReference type="SUPFAM" id="SSF53098">
    <property type="entry name" value="Ribonuclease H-like"/>
    <property type="match status" value="1"/>
</dbReference>
<keyword evidence="3" id="KW-1185">Reference proteome</keyword>
<comment type="caution">
    <text evidence="2">The sequence shown here is derived from an EMBL/GenBank/DDBJ whole genome shotgun (WGS) entry which is preliminary data.</text>
</comment>
<evidence type="ECO:0000259" key="1">
    <source>
        <dbReference type="PROSITE" id="PS50879"/>
    </source>
</evidence>
<dbReference type="GO" id="GO:0004523">
    <property type="term" value="F:RNA-DNA hybrid ribonuclease activity"/>
    <property type="evidence" value="ECO:0007669"/>
    <property type="project" value="InterPro"/>
</dbReference>
<dbReference type="Pfam" id="PF13456">
    <property type="entry name" value="RVT_3"/>
    <property type="match status" value="1"/>
</dbReference>
<dbReference type="PANTHER" id="PTHR47723">
    <property type="entry name" value="OS05G0353850 PROTEIN"/>
    <property type="match status" value="1"/>
</dbReference>
<proteinExistence type="predicted"/>
<dbReference type="AlphaFoldDB" id="A0A843XX60"/>
<dbReference type="Proteomes" id="UP000652761">
    <property type="component" value="Unassembled WGS sequence"/>
</dbReference>
<reference evidence="2" key="1">
    <citation type="submission" date="2017-07" db="EMBL/GenBank/DDBJ databases">
        <title>Taro Niue Genome Assembly and Annotation.</title>
        <authorList>
            <person name="Atibalentja N."/>
            <person name="Keating K."/>
            <person name="Fields C.J."/>
        </authorList>
    </citation>
    <scope>NUCLEOTIDE SEQUENCE</scope>
    <source>
        <strain evidence="2">Niue_2</strain>
        <tissue evidence="2">Leaf</tissue>
    </source>
</reference>
<feature type="domain" description="RNase H type-1" evidence="1">
    <location>
        <begin position="28"/>
        <end position="139"/>
    </location>
</feature>
<protein>
    <recommendedName>
        <fullName evidence="1">RNase H type-1 domain-containing protein</fullName>
    </recommendedName>
</protein>
<dbReference type="CDD" id="cd06222">
    <property type="entry name" value="RNase_H_like"/>
    <property type="match status" value="1"/>
</dbReference>
<dbReference type="GO" id="GO:0003676">
    <property type="term" value="F:nucleic acid binding"/>
    <property type="evidence" value="ECO:0007669"/>
    <property type="project" value="InterPro"/>
</dbReference>
<dbReference type="PROSITE" id="PS50879">
    <property type="entry name" value="RNASE_H_1"/>
    <property type="match status" value="1"/>
</dbReference>